<dbReference type="Pfam" id="PF11906">
    <property type="entry name" value="DUF3426"/>
    <property type="match status" value="1"/>
</dbReference>
<reference evidence="1 2" key="1">
    <citation type="submission" date="2022-07" db="EMBL/GenBank/DDBJ databases">
        <title>Methylomonas rivi sp. nov., Methylomonas rosea sp. nov., Methylomonas aureus sp. nov. and Methylomonas subterranea sp. nov., four novel methanotrophs isolated from a freshwater creek and the deep terrestrial subsurface.</title>
        <authorList>
            <person name="Abin C."/>
            <person name="Sankaranarayanan K."/>
            <person name="Garner C."/>
            <person name="Sindelar R."/>
            <person name="Kotary K."/>
            <person name="Garner R."/>
            <person name="Barclay S."/>
            <person name="Lawson P."/>
            <person name="Krumholz L."/>
        </authorList>
    </citation>
    <scope>NUCLEOTIDE SEQUENCE [LARGE SCALE GENOMIC DNA]</scope>
    <source>
        <strain evidence="1 2">WSC-6</strain>
    </source>
</reference>
<evidence type="ECO:0000313" key="1">
    <source>
        <dbReference type="EMBL" id="MCQ8130292.1"/>
    </source>
</evidence>
<name>A0ABT1U8V7_9GAMM</name>
<comment type="caution">
    <text evidence="1">The sequence shown here is derived from an EMBL/GenBank/DDBJ whole genome shotgun (WGS) entry which is preliminary data.</text>
</comment>
<protein>
    <submittedName>
        <fullName evidence="1">DUF3426 domain-containing protein</fullName>
    </submittedName>
</protein>
<organism evidence="1 2">
    <name type="scientific">Methylomonas rivi</name>
    <dbReference type="NCBI Taxonomy" id="2952226"/>
    <lineage>
        <taxon>Bacteria</taxon>
        <taxon>Pseudomonadati</taxon>
        <taxon>Pseudomonadota</taxon>
        <taxon>Gammaproteobacteria</taxon>
        <taxon>Methylococcales</taxon>
        <taxon>Methylococcaceae</taxon>
        <taxon>Methylomonas</taxon>
    </lineage>
</organism>
<dbReference type="InterPro" id="IPR021834">
    <property type="entry name" value="DUF3426"/>
</dbReference>
<keyword evidence="2" id="KW-1185">Reference proteome</keyword>
<accession>A0ABT1U8V7</accession>
<dbReference type="RefSeq" id="WP_256616717.1">
    <property type="nucleotide sequence ID" value="NZ_JANIBK010000144.1"/>
</dbReference>
<evidence type="ECO:0000313" key="2">
    <source>
        <dbReference type="Proteomes" id="UP001524586"/>
    </source>
</evidence>
<dbReference type="EMBL" id="JANIBK010000144">
    <property type="protein sequence ID" value="MCQ8130292.1"/>
    <property type="molecule type" value="Genomic_DNA"/>
</dbReference>
<proteinExistence type="predicted"/>
<sequence>MFSRCPYCDCQQQLTPRQLREGRGVTACVSCGKSFDALPSLTETADETVSSPQHEDLLLAAADKQPVGKGWRIGNALLLMVLLAQIGYFESDSLLRQPWIYQGLTQFCRITGCRMPAYNNPAEWSLSHSEWQAHLDQRYVLTAALTNQAAFAQALPALKLTLNDYSGRLLAERVFRPGTYTRDALLAANHTEQIQLPLVVSAPDVAGFTLTAM</sequence>
<dbReference type="Proteomes" id="UP001524586">
    <property type="component" value="Unassembled WGS sequence"/>
</dbReference>
<gene>
    <name evidence="1" type="ORF">NP596_17670</name>
</gene>